<name>A0ABU5Y703_9FLAO</name>
<proteinExistence type="predicted"/>
<dbReference type="RefSeq" id="WP_314305768.1">
    <property type="nucleotide sequence ID" value="NZ_CAUQOG010000020.1"/>
</dbReference>
<evidence type="ECO:0000313" key="2">
    <source>
        <dbReference type="Proteomes" id="UP001324270"/>
    </source>
</evidence>
<reference evidence="1 2" key="1">
    <citation type="submission" date="2023-12" db="EMBL/GenBank/DDBJ databases">
        <title>Genomic sequences of Capnocytophaga and Parvimonas strains.</title>
        <authorList>
            <person name="Watt R.M."/>
            <person name="Wang M."/>
            <person name="Yang T."/>
            <person name="Tong W.M."/>
        </authorList>
    </citation>
    <scope>NUCLEOTIDE SEQUENCE [LARGE SCALE GENOMIC DNA]</scope>
    <source>
        <strain evidence="1 2">CCUG 13156</strain>
    </source>
</reference>
<accession>A0ABU5Y703</accession>
<dbReference type="EMBL" id="JAYKBV010000003">
    <property type="protein sequence ID" value="MEB3039708.1"/>
    <property type="molecule type" value="Genomic_DNA"/>
</dbReference>
<comment type="caution">
    <text evidence="1">The sequence shown here is derived from an EMBL/GenBank/DDBJ whole genome shotgun (WGS) entry which is preliminary data.</text>
</comment>
<keyword evidence="2" id="KW-1185">Reference proteome</keyword>
<dbReference type="Proteomes" id="UP001324270">
    <property type="component" value="Unassembled WGS sequence"/>
</dbReference>
<gene>
    <name evidence="1" type="ORF">VJJ49_03250</name>
</gene>
<evidence type="ECO:0000313" key="1">
    <source>
        <dbReference type="EMBL" id="MEB3039708.1"/>
    </source>
</evidence>
<sequence length="129" mass="15078">MITLKTSDLFIGNIDKKLSDIAYIENIADDYSQNHKLYVFYPIPFKIELCFDNQTSLKYVMVEKNTPKEVDLSSQCLFIDDLSIFEKTLSEIETLWESSLNKNSIKIGKVTLFFEEEKMDSLYYFPSTI</sequence>
<organism evidence="1 2">
    <name type="scientific">Capnocytophaga gingivalis</name>
    <dbReference type="NCBI Taxonomy" id="1017"/>
    <lineage>
        <taxon>Bacteria</taxon>
        <taxon>Pseudomonadati</taxon>
        <taxon>Bacteroidota</taxon>
        <taxon>Flavobacteriia</taxon>
        <taxon>Flavobacteriales</taxon>
        <taxon>Flavobacteriaceae</taxon>
        <taxon>Capnocytophaga</taxon>
    </lineage>
</organism>
<protein>
    <submittedName>
        <fullName evidence="1">Uncharacterized protein</fullName>
    </submittedName>
</protein>